<dbReference type="EMBL" id="AVOT02097530">
    <property type="protein sequence ID" value="MBW0576043.1"/>
    <property type="molecule type" value="Genomic_DNA"/>
</dbReference>
<gene>
    <name evidence="1" type="ORF">O181_115758</name>
</gene>
<keyword evidence="2" id="KW-1185">Reference proteome</keyword>
<dbReference type="AlphaFoldDB" id="A0A9Q3K748"/>
<protein>
    <submittedName>
        <fullName evidence="1">Uncharacterized protein</fullName>
    </submittedName>
</protein>
<evidence type="ECO:0000313" key="2">
    <source>
        <dbReference type="Proteomes" id="UP000765509"/>
    </source>
</evidence>
<proteinExistence type="predicted"/>
<name>A0A9Q3K748_9BASI</name>
<comment type="caution">
    <text evidence="1">The sequence shown here is derived from an EMBL/GenBank/DDBJ whole genome shotgun (WGS) entry which is preliminary data.</text>
</comment>
<dbReference type="Proteomes" id="UP000765509">
    <property type="component" value="Unassembled WGS sequence"/>
</dbReference>
<evidence type="ECO:0000313" key="1">
    <source>
        <dbReference type="EMBL" id="MBW0576043.1"/>
    </source>
</evidence>
<accession>A0A9Q3K748</accession>
<organism evidence="1 2">
    <name type="scientific">Austropuccinia psidii MF-1</name>
    <dbReference type="NCBI Taxonomy" id="1389203"/>
    <lineage>
        <taxon>Eukaryota</taxon>
        <taxon>Fungi</taxon>
        <taxon>Dikarya</taxon>
        <taxon>Basidiomycota</taxon>
        <taxon>Pucciniomycotina</taxon>
        <taxon>Pucciniomycetes</taxon>
        <taxon>Pucciniales</taxon>
        <taxon>Sphaerophragmiaceae</taxon>
        <taxon>Austropuccinia</taxon>
    </lineage>
</organism>
<sequence length="148" mass="16980">MTLVHKAGNIHKNPDGLSRWELPNTPDNPAYVPTSAEPQIPIEGINITEVGIEFFEKVRESYKQDKNCHILTELLDKYFKDTALANSLDDIWKASYGNGRFHLLDGILYHRSKNTCVMFLCIRILIDTILLECHHNIYSGHLSEDRTI</sequence>
<reference evidence="1" key="1">
    <citation type="submission" date="2021-03" db="EMBL/GenBank/DDBJ databases">
        <title>Draft genome sequence of rust myrtle Austropuccinia psidii MF-1, a brazilian biotype.</title>
        <authorList>
            <person name="Quecine M.C."/>
            <person name="Pachon D.M.R."/>
            <person name="Bonatelli M.L."/>
            <person name="Correr F.H."/>
            <person name="Franceschini L.M."/>
            <person name="Leite T.F."/>
            <person name="Margarido G.R.A."/>
            <person name="Almeida C.A."/>
            <person name="Ferrarezi J.A."/>
            <person name="Labate C.A."/>
        </authorList>
    </citation>
    <scope>NUCLEOTIDE SEQUENCE</scope>
    <source>
        <strain evidence="1">MF-1</strain>
    </source>
</reference>